<evidence type="ECO:0000256" key="7">
    <source>
        <dbReference type="ARBA" id="ARBA00023284"/>
    </source>
</evidence>
<evidence type="ECO:0000256" key="2">
    <source>
        <dbReference type="ARBA" id="ARBA00008983"/>
    </source>
</evidence>
<dbReference type="FunFam" id="3.40.30.10:FF:000005">
    <property type="entry name" value="Glutaredoxin 5"/>
    <property type="match status" value="1"/>
</dbReference>
<dbReference type="PANTHER" id="PTHR10293">
    <property type="entry name" value="GLUTAREDOXIN FAMILY MEMBER"/>
    <property type="match status" value="1"/>
</dbReference>
<evidence type="ECO:0000313" key="10">
    <source>
        <dbReference type="Proteomes" id="UP000829196"/>
    </source>
</evidence>
<keyword evidence="4" id="KW-0479">Metal-binding</keyword>
<evidence type="ECO:0000256" key="6">
    <source>
        <dbReference type="ARBA" id="ARBA00023014"/>
    </source>
</evidence>
<dbReference type="GO" id="GO:0051537">
    <property type="term" value="F:2 iron, 2 sulfur cluster binding"/>
    <property type="evidence" value="ECO:0007669"/>
    <property type="project" value="UniProtKB-KW"/>
</dbReference>
<reference evidence="9" key="1">
    <citation type="journal article" date="2022" name="Front. Genet.">
        <title>Chromosome-Scale Assembly of the Dendrobium nobile Genome Provides Insights Into the Molecular Mechanism of the Biosynthesis of the Medicinal Active Ingredient of Dendrobium.</title>
        <authorList>
            <person name="Xu Q."/>
            <person name="Niu S.-C."/>
            <person name="Li K.-L."/>
            <person name="Zheng P.-J."/>
            <person name="Zhang X.-J."/>
            <person name="Jia Y."/>
            <person name="Liu Y."/>
            <person name="Niu Y.-X."/>
            <person name="Yu L.-H."/>
            <person name="Chen D.-F."/>
            <person name="Zhang G.-Q."/>
        </authorList>
    </citation>
    <scope>NUCLEOTIDE SEQUENCE</scope>
    <source>
        <tissue evidence="9">Leaf</tissue>
    </source>
</reference>
<dbReference type="Pfam" id="PF00462">
    <property type="entry name" value="Glutaredoxin"/>
    <property type="match status" value="1"/>
</dbReference>
<dbReference type="InterPro" id="IPR033658">
    <property type="entry name" value="GRX_PICOT-like"/>
</dbReference>
<keyword evidence="5" id="KW-0408">Iron</keyword>
<dbReference type="PANTHER" id="PTHR10293:SF72">
    <property type="entry name" value="MONOTHIOL GLUTAREDOXIN-S14, CHLOROPLASTIC"/>
    <property type="match status" value="1"/>
</dbReference>
<comment type="caution">
    <text evidence="9">The sequence shown here is derived from an EMBL/GenBank/DDBJ whole genome shotgun (WGS) entry which is preliminary data.</text>
</comment>
<sequence length="216" mass="24513">MLCTYRRSKPQSTGRFPCITDPSAGCFPDRHYCKFAMAAATATAAASLRTSLHFPHQNPRALRKRQLERGDNQRCFHGSLTLTNRCSDFVRTRPRRLHQSPFLVCFSSALSPELKLTLDKVVSSHKVVLFMKGSKDFPQCGFSRTVVQILKTLNVPFETMDILENEVLRQGLKEYSSWPTFPQLYIDGEFFGGCDITVEAYQSGELQELLEKTMCS</sequence>
<dbReference type="Proteomes" id="UP000829196">
    <property type="component" value="Unassembled WGS sequence"/>
</dbReference>
<dbReference type="SUPFAM" id="SSF52833">
    <property type="entry name" value="Thioredoxin-like"/>
    <property type="match status" value="1"/>
</dbReference>
<protein>
    <recommendedName>
        <fullName evidence="8">Glutaredoxin domain-containing protein</fullName>
    </recommendedName>
</protein>
<keyword evidence="6" id="KW-0411">Iron-sulfur</keyword>
<evidence type="ECO:0000256" key="1">
    <source>
        <dbReference type="ARBA" id="ARBA00002426"/>
    </source>
</evidence>
<dbReference type="NCBIfam" id="TIGR00365">
    <property type="entry name" value="Grx4 family monothiol glutaredoxin"/>
    <property type="match status" value="1"/>
</dbReference>
<comment type="function">
    <text evidence="1">May only reduce GSH-thiol disulfides, but not protein disulfides.</text>
</comment>
<evidence type="ECO:0000256" key="3">
    <source>
        <dbReference type="ARBA" id="ARBA00022714"/>
    </source>
</evidence>
<dbReference type="InterPro" id="IPR004480">
    <property type="entry name" value="Monothiol_GRX-rel"/>
</dbReference>
<dbReference type="PROSITE" id="PS51354">
    <property type="entry name" value="GLUTAREDOXIN_2"/>
    <property type="match status" value="1"/>
</dbReference>
<dbReference type="CDD" id="cd03028">
    <property type="entry name" value="GRX_PICOT_like"/>
    <property type="match status" value="1"/>
</dbReference>
<dbReference type="EMBL" id="JAGYWB010000019">
    <property type="protein sequence ID" value="KAI0489371.1"/>
    <property type="molecule type" value="Genomic_DNA"/>
</dbReference>
<comment type="similarity">
    <text evidence="2">Belongs to the glutaredoxin family. CGFS subfamily.</text>
</comment>
<dbReference type="InterPro" id="IPR036249">
    <property type="entry name" value="Thioredoxin-like_sf"/>
</dbReference>
<evidence type="ECO:0000313" key="9">
    <source>
        <dbReference type="EMBL" id="KAI0489371.1"/>
    </source>
</evidence>
<evidence type="ECO:0000256" key="5">
    <source>
        <dbReference type="ARBA" id="ARBA00023004"/>
    </source>
</evidence>
<dbReference type="Gene3D" id="3.40.30.10">
    <property type="entry name" value="Glutaredoxin"/>
    <property type="match status" value="1"/>
</dbReference>
<evidence type="ECO:0000259" key="8">
    <source>
        <dbReference type="Pfam" id="PF00462"/>
    </source>
</evidence>
<feature type="domain" description="Glutaredoxin" evidence="8">
    <location>
        <begin position="127"/>
        <end position="190"/>
    </location>
</feature>
<dbReference type="OrthoDB" id="415696at2759"/>
<organism evidence="9 10">
    <name type="scientific">Dendrobium nobile</name>
    <name type="common">Orchid</name>
    <dbReference type="NCBI Taxonomy" id="94219"/>
    <lineage>
        <taxon>Eukaryota</taxon>
        <taxon>Viridiplantae</taxon>
        <taxon>Streptophyta</taxon>
        <taxon>Embryophyta</taxon>
        <taxon>Tracheophyta</taxon>
        <taxon>Spermatophyta</taxon>
        <taxon>Magnoliopsida</taxon>
        <taxon>Liliopsida</taxon>
        <taxon>Asparagales</taxon>
        <taxon>Orchidaceae</taxon>
        <taxon>Epidendroideae</taxon>
        <taxon>Malaxideae</taxon>
        <taxon>Dendrobiinae</taxon>
        <taxon>Dendrobium</taxon>
    </lineage>
</organism>
<evidence type="ECO:0000256" key="4">
    <source>
        <dbReference type="ARBA" id="ARBA00022723"/>
    </source>
</evidence>
<keyword evidence="10" id="KW-1185">Reference proteome</keyword>
<dbReference type="InterPro" id="IPR002109">
    <property type="entry name" value="Glutaredoxin"/>
</dbReference>
<gene>
    <name evidence="9" type="ORF">KFK09_029213</name>
</gene>
<dbReference type="SMR" id="A0A8T3A540"/>
<keyword evidence="3" id="KW-0001">2Fe-2S</keyword>
<keyword evidence="7" id="KW-0676">Redox-active center</keyword>
<proteinExistence type="inferred from homology"/>
<dbReference type="AlphaFoldDB" id="A0A8T3A540"/>
<accession>A0A8T3A540</accession>
<dbReference type="GO" id="GO:0046872">
    <property type="term" value="F:metal ion binding"/>
    <property type="evidence" value="ECO:0007669"/>
    <property type="project" value="UniProtKB-KW"/>
</dbReference>
<name>A0A8T3A540_DENNO</name>